<proteinExistence type="predicted"/>
<name>A0A8J6EBH5_9EUKA</name>
<evidence type="ECO:0000313" key="3">
    <source>
        <dbReference type="Proteomes" id="UP000717585"/>
    </source>
</evidence>
<dbReference type="Proteomes" id="UP000717585">
    <property type="component" value="Unassembled WGS sequence"/>
</dbReference>
<accession>A0A8J6EBH5</accession>
<feature type="region of interest" description="Disordered" evidence="1">
    <location>
        <begin position="91"/>
        <end position="144"/>
    </location>
</feature>
<feature type="compositionally biased region" description="Pro residues" evidence="1">
    <location>
        <begin position="96"/>
        <end position="105"/>
    </location>
</feature>
<evidence type="ECO:0000256" key="1">
    <source>
        <dbReference type="SAM" id="MobiDB-lite"/>
    </source>
</evidence>
<gene>
    <name evidence="2" type="ORF">J8273_1119</name>
</gene>
<organism evidence="2 3">
    <name type="scientific">Carpediemonas membranifera</name>
    <dbReference type="NCBI Taxonomy" id="201153"/>
    <lineage>
        <taxon>Eukaryota</taxon>
        <taxon>Metamonada</taxon>
        <taxon>Carpediemonas-like organisms</taxon>
        <taxon>Carpediemonas</taxon>
    </lineage>
</organism>
<reference evidence="2" key="1">
    <citation type="submission" date="2021-05" db="EMBL/GenBank/DDBJ databases">
        <title>A free-living protist that lacks canonical eukaryotic 1 DNA replication and segregation systems.</title>
        <authorList>
            <person name="Salas-Leiva D.E."/>
            <person name="Tromer E.C."/>
            <person name="Curtis B.A."/>
            <person name="Jerlstrom-Hultqvist J."/>
            <person name="Kolisko M."/>
            <person name="Yi Z."/>
            <person name="Salas-Leiva J.S."/>
            <person name="Gallot-Lavallee L."/>
            <person name="Kops G.J.P.L."/>
            <person name="Archibald J.M."/>
            <person name="Simpson A.G.B."/>
            <person name="Roger A.J."/>
        </authorList>
    </citation>
    <scope>NUCLEOTIDE SEQUENCE</scope>
    <source>
        <strain evidence="2">BICM</strain>
    </source>
</reference>
<keyword evidence="3" id="KW-1185">Reference proteome</keyword>
<dbReference type="EMBL" id="JAHDYR010000003">
    <property type="protein sequence ID" value="KAG9397210.1"/>
    <property type="molecule type" value="Genomic_DNA"/>
</dbReference>
<evidence type="ECO:0000313" key="2">
    <source>
        <dbReference type="EMBL" id="KAG9397210.1"/>
    </source>
</evidence>
<comment type="caution">
    <text evidence="2">The sequence shown here is derived from an EMBL/GenBank/DDBJ whole genome shotgun (WGS) entry which is preliminary data.</text>
</comment>
<dbReference type="AlphaFoldDB" id="A0A8J6EBH5"/>
<sequence>METHSAIPQSPSMSVIPHISYGSSVDFFSHDEQPDTISSYYNGLQAQTCDQYSESALSPASLRRISSTLSACSFESDADSEAGMFALSTLSITGPAPQPEPPSPRPDPDLTVPSRRWGAPEAKENESTPPFTQPLLKPAEPVRSAQSKTDWGFVDVTSQLRIAGEVTEESVKAAVKEAKNHTTEGWVSRGSIRSWCTQCGAELKEGRHKMLVLRYQCSHEVCDGNSCTLQAKHLFCPKSGRVYYSTHGSHAMRQSSTKPRRGITVQLKRLIESLAEQGKSPSTIASSLQSTMGEESPTLRQIQNYVFRFKKKSEKLRSKPKLPISGHPAIILPSPPPGCVSIAGVDGPQTSLGHVSGRG</sequence>
<protein>
    <submittedName>
        <fullName evidence="2">Uncharacterized protein</fullName>
    </submittedName>
</protein>